<dbReference type="EMBL" id="BSSD01000002">
    <property type="protein sequence ID" value="GLW90888.1"/>
    <property type="molecule type" value="Genomic_DNA"/>
</dbReference>
<proteinExistence type="predicted"/>
<protein>
    <recommendedName>
        <fullName evidence="4">Transmembrane protein</fullName>
    </recommendedName>
</protein>
<evidence type="ECO:0000256" key="1">
    <source>
        <dbReference type="SAM" id="Phobius"/>
    </source>
</evidence>
<dbReference type="RefSeq" id="WP_285609336.1">
    <property type="nucleotide sequence ID" value="NZ_BSSD01000002.1"/>
</dbReference>
<sequence length="258" mass="28401">MRLPGMRKIALLLAVLVMAGGCGNVEVSARTPGFLPVSASVTLSEHKVEFKGDLSYVTPLGEVSIGLKIGEDVEQDVVRVRFRDRDRLGGSDQVFDLRTGGDEFEAVLEGKPSVRVKDHEITLDITDAAVTEIRFRQTEESVRAERGWWANAFYHPFDLFRWAYDDSTMASWPPLGFLWFLLRLIFAVVLAVVDVYLSAVFVLGWLAALLFGNSAGNAVVGIAVLATIAVVVAAVVVRRRAAADAAMREFRRWYGPGL</sequence>
<dbReference type="AlphaFoldDB" id="A0A9W6V9E3"/>
<evidence type="ECO:0000313" key="2">
    <source>
        <dbReference type="EMBL" id="GLW90888.1"/>
    </source>
</evidence>
<feature type="transmembrane region" description="Helical" evidence="1">
    <location>
        <begin position="218"/>
        <end position="237"/>
    </location>
</feature>
<keyword evidence="1" id="KW-0812">Transmembrane</keyword>
<dbReference type="Proteomes" id="UP001165042">
    <property type="component" value="Unassembled WGS sequence"/>
</dbReference>
<organism evidence="2 3">
    <name type="scientific">Actinokineospora globicatena</name>
    <dbReference type="NCBI Taxonomy" id="103729"/>
    <lineage>
        <taxon>Bacteria</taxon>
        <taxon>Bacillati</taxon>
        <taxon>Actinomycetota</taxon>
        <taxon>Actinomycetes</taxon>
        <taxon>Pseudonocardiales</taxon>
        <taxon>Pseudonocardiaceae</taxon>
        <taxon>Actinokineospora</taxon>
    </lineage>
</organism>
<feature type="transmembrane region" description="Helical" evidence="1">
    <location>
        <begin position="195"/>
        <end position="212"/>
    </location>
</feature>
<evidence type="ECO:0000313" key="3">
    <source>
        <dbReference type="Proteomes" id="UP001165042"/>
    </source>
</evidence>
<keyword evidence="1" id="KW-0472">Membrane</keyword>
<reference evidence="2" key="1">
    <citation type="submission" date="2023-02" db="EMBL/GenBank/DDBJ databases">
        <title>Actinokineospora globicatena NBRC 15670.</title>
        <authorList>
            <person name="Ichikawa N."/>
            <person name="Sato H."/>
            <person name="Tonouchi N."/>
        </authorList>
    </citation>
    <scope>NUCLEOTIDE SEQUENCE</scope>
    <source>
        <strain evidence="2">NBRC 15670</strain>
    </source>
</reference>
<evidence type="ECO:0008006" key="4">
    <source>
        <dbReference type="Google" id="ProtNLM"/>
    </source>
</evidence>
<keyword evidence="1" id="KW-1133">Transmembrane helix</keyword>
<dbReference type="PROSITE" id="PS51257">
    <property type="entry name" value="PROKAR_LIPOPROTEIN"/>
    <property type="match status" value="1"/>
</dbReference>
<name>A0A9W6V9E3_9PSEU</name>
<comment type="caution">
    <text evidence="2">The sequence shown here is derived from an EMBL/GenBank/DDBJ whole genome shotgun (WGS) entry which is preliminary data.</text>
</comment>
<gene>
    <name evidence="2" type="ORF">Aglo03_17040</name>
</gene>
<keyword evidence="3" id="KW-1185">Reference proteome</keyword>
<accession>A0A9W6V9E3</accession>